<dbReference type="GO" id="GO:0030288">
    <property type="term" value="C:outer membrane-bounded periplasmic space"/>
    <property type="evidence" value="ECO:0007669"/>
    <property type="project" value="InterPro"/>
</dbReference>
<proteinExistence type="inferred from homology"/>
<dbReference type="Proteomes" id="UP001165565">
    <property type="component" value="Unassembled WGS sequence"/>
</dbReference>
<dbReference type="AlphaFoldDB" id="A0AA42CSG2"/>
<evidence type="ECO:0000313" key="14">
    <source>
        <dbReference type="Proteomes" id="UP001165565"/>
    </source>
</evidence>
<evidence type="ECO:0000256" key="11">
    <source>
        <dbReference type="SAM" id="MobiDB-lite"/>
    </source>
</evidence>
<comment type="subcellular location">
    <subcellularLocation>
        <location evidence="1 10">Cell inner membrane</location>
        <topology evidence="1 10">Single-pass membrane protein</topology>
        <orientation evidence="1 10">Periplasmic side</orientation>
    </subcellularLocation>
</comment>
<dbReference type="GO" id="GO:0015891">
    <property type="term" value="P:siderophore transport"/>
    <property type="evidence" value="ECO:0007669"/>
    <property type="project" value="InterPro"/>
</dbReference>
<dbReference type="Gene3D" id="3.30.1150.10">
    <property type="match status" value="1"/>
</dbReference>
<accession>A0AA42CSG2</accession>
<sequence>MYADRFAQPRKFSPSSLAIAVALNGAVMAGLILSVPAFKKKIDDVLIIKTIPIDQPPPPQPIEQPRPKIAQHPAPTPPIDRVEPLVETPRTPTYVLPPLPPVDPGIGNAVDRIIDPPAKPPVTIDATIDQRYARDFQPAYPAGEQRLGNEGKVVIRVLVGTDGRVKQVERVSAPSEAFWQTTERQALTRWRFRPATRDGVPVEAWRTMTVRFEMTS</sequence>
<feature type="region of interest" description="Disordered" evidence="11">
    <location>
        <begin position="54"/>
        <end position="82"/>
    </location>
</feature>
<feature type="transmembrane region" description="Helical" evidence="10">
    <location>
        <begin position="12"/>
        <end position="33"/>
    </location>
</feature>
<evidence type="ECO:0000256" key="8">
    <source>
        <dbReference type="ARBA" id="ARBA00022989"/>
    </source>
</evidence>
<dbReference type="GO" id="GO:0005886">
    <property type="term" value="C:plasma membrane"/>
    <property type="evidence" value="ECO:0007669"/>
    <property type="project" value="UniProtKB-SubCell"/>
</dbReference>
<organism evidence="13 14">
    <name type="scientific">Sphingomonas lycopersici</name>
    <dbReference type="NCBI Taxonomy" id="2951807"/>
    <lineage>
        <taxon>Bacteria</taxon>
        <taxon>Pseudomonadati</taxon>
        <taxon>Pseudomonadota</taxon>
        <taxon>Alphaproteobacteria</taxon>
        <taxon>Sphingomonadales</taxon>
        <taxon>Sphingomonadaceae</taxon>
        <taxon>Sphingomonas</taxon>
    </lineage>
</organism>
<dbReference type="InterPro" id="IPR051045">
    <property type="entry name" value="TonB-dependent_transducer"/>
</dbReference>
<name>A0AA42CSG2_9SPHN</name>
<evidence type="ECO:0000259" key="12">
    <source>
        <dbReference type="PROSITE" id="PS52015"/>
    </source>
</evidence>
<evidence type="ECO:0000256" key="5">
    <source>
        <dbReference type="ARBA" id="ARBA00022519"/>
    </source>
</evidence>
<dbReference type="InterPro" id="IPR037682">
    <property type="entry name" value="TonB_C"/>
</dbReference>
<protein>
    <recommendedName>
        <fullName evidence="10">Protein TonB</fullName>
    </recommendedName>
</protein>
<gene>
    <name evidence="13" type="ORF">NEE01_20975</name>
</gene>
<dbReference type="EMBL" id="JANFAV010000020">
    <property type="protein sequence ID" value="MCW6537259.1"/>
    <property type="molecule type" value="Genomic_DNA"/>
</dbReference>
<evidence type="ECO:0000256" key="6">
    <source>
        <dbReference type="ARBA" id="ARBA00022692"/>
    </source>
</evidence>
<dbReference type="NCBIfam" id="TIGR01352">
    <property type="entry name" value="tonB_Cterm"/>
    <property type="match status" value="1"/>
</dbReference>
<dbReference type="PROSITE" id="PS52015">
    <property type="entry name" value="TONB_CTD"/>
    <property type="match status" value="1"/>
</dbReference>
<reference evidence="13" key="1">
    <citation type="submission" date="2022-06" db="EMBL/GenBank/DDBJ databases">
        <title>Sphingomonas sp. nov. isolated from rhizosphere soil of tomato.</title>
        <authorList>
            <person name="Dong H."/>
            <person name="Gao R."/>
        </authorList>
    </citation>
    <scope>NUCLEOTIDE SEQUENCE</scope>
    <source>
        <strain evidence="13">MMSM24</strain>
    </source>
</reference>
<keyword evidence="4 10" id="KW-1003">Cell membrane</keyword>
<keyword evidence="5 10" id="KW-0997">Cell inner membrane</keyword>
<dbReference type="InterPro" id="IPR003538">
    <property type="entry name" value="TonB"/>
</dbReference>
<evidence type="ECO:0000256" key="1">
    <source>
        <dbReference type="ARBA" id="ARBA00004383"/>
    </source>
</evidence>
<evidence type="ECO:0000256" key="4">
    <source>
        <dbReference type="ARBA" id="ARBA00022475"/>
    </source>
</evidence>
<evidence type="ECO:0000256" key="10">
    <source>
        <dbReference type="RuleBase" id="RU362123"/>
    </source>
</evidence>
<keyword evidence="8 10" id="KW-1133">Transmembrane helix</keyword>
<dbReference type="RefSeq" id="WP_265271191.1">
    <property type="nucleotide sequence ID" value="NZ_JANFAV010000020.1"/>
</dbReference>
<keyword evidence="10" id="KW-0735">Signal-anchor</keyword>
<dbReference type="PANTHER" id="PTHR33446">
    <property type="entry name" value="PROTEIN TONB-RELATED"/>
    <property type="match status" value="1"/>
</dbReference>
<evidence type="ECO:0000313" key="13">
    <source>
        <dbReference type="EMBL" id="MCW6537259.1"/>
    </source>
</evidence>
<dbReference type="Pfam" id="PF03544">
    <property type="entry name" value="TonB_C"/>
    <property type="match status" value="1"/>
</dbReference>
<evidence type="ECO:0000256" key="7">
    <source>
        <dbReference type="ARBA" id="ARBA00022927"/>
    </source>
</evidence>
<comment type="similarity">
    <text evidence="2 10">Belongs to the TonB family.</text>
</comment>
<comment type="caution">
    <text evidence="13">The sequence shown here is derived from an EMBL/GenBank/DDBJ whole genome shotgun (WGS) entry which is preliminary data.</text>
</comment>
<keyword evidence="14" id="KW-1185">Reference proteome</keyword>
<evidence type="ECO:0000256" key="9">
    <source>
        <dbReference type="ARBA" id="ARBA00023136"/>
    </source>
</evidence>
<dbReference type="GO" id="GO:0055085">
    <property type="term" value="P:transmembrane transport"/>
    <property type="evidence" value="ECO:0007669"/>
    <property type="project" value="InterPro"/>
</dbReference>
<keyword evidence="3 10" id="KW-0813">Transport</keyword>
<evidence type="ECO:0000256" key="3">
    <source>
        <dbReference type="ARBA" id="ARBA00022448"/>
    </source>
</evidence>
<keyword evidence="7 10" id="KW-0653">Protein transport</keyword>
<dbReference type="InterPro" id="IPR006260">
    <property type="entry name" value="TonB/TolA_C"/>
</dbReference>
<evidence type="ECO:0000256" key="2">
    <source>
        <dbReference type="ARBA" id="ARBA00006555"/>
    </source>
</evidence>
<keyword evidence="9 10" id="KW-0472">Membrane</keyword>
<dbReference type="GO" id="GO:0031992">
    <property type="term" value="F:energy transducer activity"/>
    <property type="evidence" value="ECO:0007669"/>
    <property type="project" value="InterPro"/>
</dbReference>
<comment type="function">
    <text evidence="10">Interacts with outer membrane receptor proteins that carry out high-affinity binding and energy dependent uptake into the periplasmic space of specific substrates. It could act to transduce energy from the cytoplasmic membrane to specific energy-requiring processes in the outer membrane, resulting in the release into the periplasm of ligands bound by these outer membrane proteins.</text>
</comment>
<dbReference type="SUPFAM" id="SSF74653">
    <property type="entry name" value="TolA/TonB C-terminal domain"/>
    <property type="match status" value="1"/>
</dbReference>
<feature type="compositionally biased region" description="Pro residues" evidence="11">
    <location>
        <begin position="54"/>
        <end position="64"/>
    </location>
</feature>
<dbReference type="PRINTS" id="PR01374">
    <property type="entry name" value="TONBPROTEIN"/>
</dbReference>
<dbReference type="GO" id="GO:0015031">
    <property type="term" value="P:protein transport"/>
    <property type="evidence" value="ECO:0007669"/>
    <property type="project" value="UniProtKB-UniRule"/>
</dbReference>
<keyword evidence="6 10" id="KW-0812">Transmembrane</keyword>
<feature type="domain" description="TonB C-terminal" evidence="12">
    <location>
        <begin position="125"/>
        <end position="216"/>
    </location>
</feature>